<feature type="domain" description="Zn(2)-C6 fungal-type" evidence="4">
    <location>
        <begin position="36"/>
        <end position="66"/>
    </location>
</feature>
<dbReference type="Pfam" id="PF11951">
    <property type="entry name" value="Fungal_trans_2"/>
    <property type="match status" value="1"/>
</dbReference>
<dbReference type="Gene3D" id="4.10.240.10">
    <property type="entry name" value="Zn(2)-C6 fungal-type DNA-binding domain"/>
    <property type="match status" value="1"/>
</dbReference>
<dbReference type="GO" id="GO:0005634">
    <property type="term" value="C:nucleus"/>
    <property type="evidence" value="ECO:0007669"/>
    <property type="project" value="UniProtKB-SubCell"/>
</dbReference>
<evidence type="ECO:0000256" key="3">
    <source>
        <dbReference type="SAM" id="MobiDB-lite"/>
    </source>
</evidence>
<dbReference type="PROSITE" id="PS00463">
    <property type="entry name" value="ZN2_CY6_FUNGAL_1"/>
    <property type="match status" value="1"/>
</dbReference>
<dbReference type="Proteomes" id="UP000256601">
    <property type="component" value="Unassembled WGS sequence"/>
</dbReference>
<evidence type="ECO:0000259" key="4">
    <source>
        <dbReference type="PROSITE" id="PS50048"/>
    </source>
</evidence>
<dbReference type="GO" id="GO:0000981">
    <property type="term" value="F:DNA-binding transcription factor activity, RNA polymerase II-specific"/>
    <property type="evidence" value="ECO:0007669"/>
    <property type="project" value="InterPro"/>
</dbReference>
<dbReference type="SMART" id="SM00066">
    <property type="entry name" value="GAL4"/>
    <property type="match status" value="1"/>
</dbReference>
<accession>A0A371CC92</accession>
<evidence type="ECO:0000313" key="5">
    <source>
        <dbReference type="EMBL" id="RDW27927.1"/>
    </source>
</evidence>
<evidence type="ECO:0000313" key="6">
    <source>
        <dbReference type="Proteomes" id="UP000256601"/>
    </source>
</evidence>
<dbReference type="Pfam" id="PF00172">
    <property type="entry name" value="Zn_clus"/>
    <property type="match status" value="1"/>
</dbReference>
<sequence length="763" mass="85289">MSKKSTSPPSSPSSAGSSSKPKKPDPAVRKTRSKTGCLTCRRRRVKCDEARPTCMNCIKAGRKCDYNMRLSFRSGLSSKLMQQIGKTEVGEQVMDFSDTDTLRFAHTESVPASSQQPPLYVNFPVKEESQSEGRLDREVPRFQVVKKEDLEHEWRVETVTEGTVTELADTTDEHRKQTGEVPVHQQQQPAPVVFQAYEPDCKQPKTVVDVQVEQVPPLQRDMLHYVPSATESPLSNPIAIFLLREYVYKHGQGISCYDRYNVSPASIFDDVNHHSLRGISNFWTFDVPLAALTCDFLLHAVLAWSALNHSMFAPEDSQYKLLGMEHYHTSIQLLSSEIRMGTYKHNPMPAAATCLILAFFETYCGDLGNWFRHMTGAHEIIRETTLSELSHIGEVHSVFGLQQLELLYSYLRMDIMHSIVGGTGTFAPWQFWASVPSRVASNPAVYANDEILKIFARICFYIEEENVRKRGGTVQQSNERFNESLSKWKELKDIIAQFRNTFSGLLAPQPLRGPPELSPFGPKSNRASYHHDLVAAFLATAEILLHRIDPNVPVMGFAAIPFTAKACIEPMLEVIRSLPVSPKSFMVSDIYTTDQTGICLSHGEKLQILCSFTVPFFLAAVQVMEPAQQEFVACWFQDMYQSTGFKTALIIKNSLLRGWSDARKRMAARSASASPASASESPESVVSPESSTSSVTEGKPRIRMDNGTLMGYDGKPVDSVSDPANRVRFAHGVLGDTTEMIQKLKLSESESDGHSPQSQQEHL</sequence>
<reference evidence="5 6" key="1">
    <citation type="submission" date="2018-07" db="EMBL/GenBank/DDBJ databases">
        <title>Draft Genome Assemblies for Five Robust Yarrowia lipolytica Strains Exhibiting High Lipid Production and Pentose Sugar Utilization and Sugar Alcohol Secretion from Undetoxified Lignocellulosic Biomass Hydrolysates.</title>
        <authorList>
            <consortium name="DOE Joint Genome Institute"/>
            <person name="Walker C."/>
            <person name="Ryu S."/>
            <person name="Na H."/>
            <person name="Zane M."/>
            <person name="LaButti K."/>
            <person name="Lipzen A."/>
            <person name="Haridas S."/>
            <person name="Barry K."/>
            <person name="Grigoriev I.V."/>
            <person name="Quarterman J."/>
            <person name="Slininger P."/>
            <person name="Dien B."/>
            <person name="Trinh C.T."/>
        </authorList>
    </citation>
    <scope>NUCLEOTIDE SEQUENCE [LARGE SCALE GENOMIC DNA]</scope>
    <source>
        <strain evidence="5 6">YB392</strain>
    </source>
</reference>
<protein>
    <submittedName>
        <fullName evidence="5">Fungal-specific transcription factor domain-domain-containing protein</fullName>
    </submittedName>
</protein>
<dbReference type="AlphaFoldDB" id="A0A371CC92"/>
<proteinExistence type="predicted"/>
<dbReference type="PROSITE" id="PS50048">
    <property type="entry name" value="ZN2_CY6_FUNGAL_2"/>
    <property type="match status" value="1"/>
</dbReference>
<comment type="subcellular location">
    <subcellularLocation>
        <location evidence="1">Nucleus</location>
    </subcellularLocation>
</comment>
<feature type="compositionally biased region" description="Low complexity" evidence="3">
    <location>
        <begin position="670"/>
        <end position="697"/>
    </location>
</feature>
<dbReference type="CDD" id="cd00067">
    <property type="entry name" value="GAL4"/>
    <property type="match status" value="1"/>
</dbReference>
<evidence type="ECO:0000256" key="2">
    <source>
        <dbReference type="ARBA" id="ARBA00023242"/>
    </source>
</evidence>
<dbReference type="PANTHER" id="PTHR37534:SF23">
    <property type="entry name" value="ZN(II)2CYS6 TRANSCRIPTION FACTOR (EUROFUNG)"/>
    <property type="match status" value="1"/>
</dbReference>
<feature type="region of interest" description="Disordered" evidence="3">
    <location>
        <begin position="744"/>
        <end position="763"/>
    </location>
</feature>
<dbReference type="GO" id="GO:0000976">
    <property type="term" value="F:transcription cis-regulatory region binding"/>
    <property type="evidence" value="ECO:0007669"/>
    <property type="project" value="TreeGrafter"/>
</dbReference>
<dbReference type="EMBL" id="KZ857327">
    <property type="protein sequence ID" value="RDW27927.1"/>
    <property type="molecule type" value="Genomic_DNA"/>
</dbReference>
<keyword evidence="2" id="KW-0539">Nucleus</keyword>
<dbReference type="PANTHER" id="PTHR37534">
    <property type="entry name" value="TRANSCRIPTIONAL ACTIVATOR PROTEIN UGA3"/>
    <property type="match status" value="1"/>
</dbReference>
<organism evidence="5 6">
    <name type="scientific">Yarrowia lipolytica</name>
    <name type="common">Candida lipolytica</name>
    <dbReference type="NCBI Taxonomy" id="4952"/>
    <lineage>
        <taxon>Eukaryota</taxon>
        <taxon>Fungi</taxon>
        <taxon>Dikarya</taxon>
        <taxon>Ascomycota</taxon>
        <taxon>Saccharomycotina</taxon>
        <taxon>Dipodascomycetes</taxon>
        <taxon>Dipodascales</taxon>
        <taxon>Dipodascales incertae sedis</taxon>
        <taxon>Yarrowia</taxon>
    </lineage>
</organism>
<name>A0A371CC92_YARLL</name>
<dbReference type="InterPro" id="IPR036864">
    <property type="entry name" value="Zn2-C6_fun-type_DNA-bd_sf"/>
</dbReference>
<evidence type="ECO:0000256" key="1">
    <source>
        <dbReference type="ARBA" id="ARBA00004123"/>
    </source>
</evidence>
<dbReference type="InterPro" id="IPR021858">
    <property type="entry name" value="Fun_TF"/>
</dbReference>
<dbReference type="GO" id="GO:0008270">
    <property type="term" value="F:zinc ion binding"/>
    <property type="evidence" value="ECO:0007669"/>
    <property type="project" value="InterPro"/>
</dbReference>
<feature type="region of interest" description="Disordered" evidence="3">
    <location>
        <begin position="670"/>
        <end position="723"/>
    </location>
</feature>
<dbReference type="VEuPathDB" id="FungiDB:YALI1_C16572g"/>
<gene>
    <name evidence="5" type="ORF">B0I71DRAFT_128312</name>
</gene>
<feature type="compositionally biased region" description="Low complexity" evidence="3">
    <location>
        <begin position="1"/>
        <end position="19"/>
    </location>
</feature>
<feature type="region of interest" description="Disordered" evidence="3">
    <location>
        <begin position="1"/>
        <end position="33"/>
    </location>
</feature>
<dbReference type="GO" id="GO:0045944">
    <property type="term" value="P:positive regulation of transcription by RNA polymerase II"/>
    <property type="evidence" value="ECO:0007669"/>
    <property type="project" value="TreeGrafter"/>
</dbReference>
<dbReference type="SUPFAM" id="SSF57701">
    <property type="entry name" value="Zn2/Cys6 DNA-binding domain"/>
    <property type="match status" value="1"/>
</dbReference>
<feature type="compositionally biased region" description="Polar residues" evidence="3">
    <location>
        <begin position="754"/>
        <end position="763"/>
    </location>
</feature>
<dbReference type="VEuPathDB" id="FungiDB:YALI0_C11858g"/>
<dbReference type="InterPro" id="IPR001138">
    <property type="entry name" value="Zn2Cys6_DnaBD"/>
</dbReference>